<evidence type="ECO:0000313" key="1">
    <source>
        <dbReference type="EMBL" id="OIR18368.1"/>
    </source>
</evidence>
<gene>
    <name evidence="1" type="ORF">GALL_16960</name>
</gene>
<name>A0A1J5TQ33_9ZZZZ</name>
<proteinExistence type="predicted"/>
<sequence>MKPTNDILKADLPLCREYVGNLRGIKTGCQRYILDGFLNALFKYIHIAPALEHVLKQIRIDTFNNMEHLFLGKTRCTCNRPERSRNNLAEYQENELNAVDDLCGNQLYGSNQYALRR</sequence>
<organism evidence="1">
    <name type="scientific">mine drainage metagenome</name>
    <dbReference type="NCBI Taxonomy" id="410659"/>
    <lineage>
        <taxon>unclassified sequences</taxon>
        <taxon>metagenomes</taxon>
        <taxon>ecological metagenomes</taxon>
    </lineage>
</organism>
<dbReference type="AlphaFoldDB" id="A0A1J5TQ33"/>
<accession>A0A1J5TQ33</accession>
<protein>
    <submittedName>
        <fullName evidence="1">Uncharacterized protein</fullName>
    </submittedName>
</protein>
<dbReference type="EMBL" id="MLJW01000003">
    <property type="protein sequence ID" value="OIR18368.1"/>
    <property type="molecule type" value="Genomic_DNA"/>
</dbReference>
<comment type="caution">
    <text evidence="1">The sequence shown here is derived from an EMBL/GenBank/DDBJ whole genome shotgun (WGS) entry which is preliminary data.</text>
</comment>
<reference evidence="1" key="1">
    <citation type="submission" date="2016-10" db="EMBL/GenBank/DDBJ databases">
        <title>Sequence of Gallionella enrichment culture.</title>
        <authorList>
            <person name="Poehlein A."/>
            <person name="Muehling M."/>
            <person name="Daniel R."/>
        </authorList>
    </citation>
    <scope>NUCLEOTIDE SEQUENCE</scope>
</reference>